<gene>
    <name evidence="2" type="ordered locus">FsymDg_4498</name>
</gene>
<feature type="transmembrane region" description="Helical" evidence="1">
    <location>
        <begin position="101"/>
        <end position="120"/>
    </location>
</feature>
<dbReference type="KEGG" id="fsy:FsymDg_4498"/>
<dbReference type="HOGENOM" id="CLU_1956386_0_0_11"/>
<accession>F8B047</accession>
<dbReference type="AlphaFoldDB" id="F8B047"/>
<dbReference type="eggNOG" id="ENOG5033GVY">
    <property type="taxonomic scope" value="Bacteria"/>
</dbReference>
<reference evidence="2 3" key="1">
    <citation type="submission" date="2011-05" db="EMBL/GenBank/DDBJ databases">
        <title>Complete sequence of chromosome of Frankia symbiont of Datisca glomerata.</title>
        <authorList>
            <consortium name="US DOE Joint Genome Institute"/>
            <person name="Lucas S."/>
            <person name="Han J."/>
            <person name="Lapidus A."/>
            <person name="Cheng J.-F."/>
            <person name="Goodwin L."/>
            <person name="Pitluck S."/>
            <person name="Peters L."/>
            <person name="Mikhailova N."/>
            <person name="Chertkov O."/>
            <person name="Teshima H."/>
            <person name="Han C."/>
            <person name="Tapia R."/>
            <person name="Land M."/>
            <person name="Hauser L."/>
            <person name="Kyrpides N."/>
            <person name="Ivanova N."/>
            <person name="Pagani I."/>
            <person name="Berry A."/>
            <person name="Pawlowski K."/>
            <person name="Persson T."/>
            <person name="Vanden Heuvel B."/>
            <person name="Benson D."/>
            <person name="Woyke T."/>
        </authorList>
    </citation>
    <scope>NUCLEOTIDE SEQUENCE [LARGE SCALE GENOMIC DNA]</scope>
    <source>
        <strain evidence="3">4085684</strain>
    </source>
</reference>
<evidence type="ECO:0000313" key="2">
    <source>
        <dbReference type="EMBL" id="AEH11746.1"/>
    </source>
</evidence>
<organism evidence="2 3">
    <name type="scientific">Candidatus Protofrankia datiscae</name>
    <dbReference type="NCBI Taxonomy" id="2716812"/>
    <lineage>
        <taxon>Bacteria</taxon>
        <taxon>Bacillati</taxon>
        <taxon>Actinomycetota</taxon>
        <taxon>Actinomycetes</taxon>
        <taxon>Frankiales</taxon>
        <taxon>Frankiaceae</taxon>
        <taxon>Protofrankia</taxon>
    </lineage>
</organism>
<dbReference type="Proteomes" id="UP000001549">
    <property type="component" value="Chromosome"/>
</dbReference>
<name>F8B047_9ACTN</name>
<proteinExistence type="predicted"/>
<keyword evidence="1" id="KW-1133">Transmembrane helix</keyword>
<keyword evidence="3" id="KW-1185">Reference proteome</keyword>
<dbReference type="EMBL" id="CP002801">
    <property type="protein sequence ID" value="AEH11746.1"/>
    <property type="molecule type" value="Genomic_DNA"/>
</dbReference>
<evidence type="ECO:0000313" key="3">
    <source>
        <dbReference type="Proteomes" id="UP000001549"/>
    </source>
</evidence>
<protein>
    <submittedName>
        <fullName evidence="2">Uncharacterized protein</fullName>
    </submittedName>
</protein>
<evidence type="ECO:0000256" key="1">
    <source>
        <dbReference type="SAM" id="Phobius"/>
    </source>
</evidence>
<dbReference type="STRING" id="656024.FsymDg_4498"/>
<keyword evidence="1" id="KW-0812">Transmembrane</keyword>
<keyword evidence="1" id="KW-0472">Membrane</keyword>
<sequence length="128" mass="13081">MPSPAPALPSPLPGQLALDKPVVSAGDTLFATGAGCTPAADVVIVSEDGRTIGRTVADTSGEFSTAVQFATYRVGNRSIIATCGPVLRSEVNMVLSSSTGGTSNTFVLMLFFLLAGSLVVRHQIGQSI</sequence>